<dbReference type="Proteomes" id="UP000001554">
    <property type="component" value="Chromosome 18"/>
</dbReference>
<evidence type="ECO:0000256" key="1">
    <source>
        <dbReference type="SAM" id="MobiDB-lite"/>
    </source>
</evidence>
<proteinExistence type="predicted"/>
<sequence>MASTEPSTAQTTVRHLTTSAFEFTTENSHSPQTTDRISEMPTTSSVVHTGGSTFTALPTVQTSTFDGTPIQSTDVASSTFKESELGYTTETAKSPSTTVDAASSEVNTVASTFKTFPTLPAVQTSSFGGSTIQSTHEASSIVEDTTIVQTNAPSYISSVSPYTTKAFVGTGTTENTPTTSAKATDLIVSASETETSTLHFTTTGLVSTSVGSTTSDSAVEPSTTEPSHQIQTDEDATTASTASRTTADTYTKAVTETAQSTTNTATSSLGFSTVPVFTTEDLSITTEESSGVHTIDSTGTLYSTSATANDAPTSSLGTENLATEPVTVFSSYSTPAGETTLTETRLPSSTMLDYLLTTPATSMSPAPTSVTQSLSTLQTTEEISVMSDGTTASTSATLPRTALSSLETTVSTAEMLTATITKQLQQTSQSTAQPATPYTTTTQPTSEGTPQPNDTMRATTEDGTTLTAKTGTTVTSTTQPTTPSCTMDSTPTSTGENTTTFHQTTESTGQNTSQRTSYLSTLLSRLVTTSDTASQSSATLAATETISQITTQPATLYTTTASTSQGTTQPNATPRATTKDEIQDTAQPTTLTTITGTIAKSKTQPTTRSITAHVTGQNTFDPSTLLSTLANRRDMTSQATKLLLTTETTGQGTTQSDTTSSPAALASTTDATSQSTTQATTSDATTPTTAAPTSTQSTTSLTSQSTFDPSPFLSTQSNKRDITSQPTNLPLITTEITGQGTTQRAAVVTTQQTTPFSTAANTAISTPTPVALVSTTDTISQSTTQPAASDTTTPTTTIQTTTQPTTCTTTNDLTRQSTNTLLSKDTTSGATDITISETKPEPSLSMTSSQTSTMVDSTSHELSSDETLITLMTTSYETSATKNMATLNNLETSSPTSHTVYMRNTQTLPDQSSSISIINASSLINTTGNPSPLKSSHDAVIETVGWVMLGVCAFAILLGLLAYIVSKKASVQPTTMDSPDADPVEMIIPTAWSEMPNEHVRGDINGGQSAIGVSQVFEPPSVPESDRYLTSTPIGEGEDVLLPGMPEQSQSHAVDIPEEDNSVPLSSNENHIHAPAGEENEEVTSLPRPPESHVVDINENQDVLPSLSGEDPLQYTHQHQGVSQNKQPDYSRVVMADPAEKSLLTRTLTPLPSQAEKLQLLKDLIGQQTKIYTNGILSNTHVNYGRPLP</sequence>
<accession>A0A9J7K8A4</accession>
<feature type="compositionally biased region" description="Low complexity" evidence="1">
    <location>
        <begin position="843"/>
        <end position="857"/>
    </location>
</feature>
<feature type="compositionally biased region" description="Low complexity" evidence="1">
    <location>
        <begin position="645"/>
        <end position="706"/>
    </location>
</feature>
<feature type="region of interest" description="Disordered" evidence="1">
    <location>
        <begin position="425"/>
        <end position="515"/>
    </location>
</feature>
<name>A0A9J7K8A4_BRAFL</name>
<feature type="transmembrane region" description="Helical" evidence="2">
    <location>
        <begin position="944"/>
        <end position="966"/>
    </location>
</feature>
<reference evidence="4" key="2">
    <citation type="submission" date="2025-08" db="UniProtKB">
        <authorList>
            <consortium name="RefSeq"/>
        </authorList>
    </citation>
    <scope>IDENTIFICATION</scope>
    <source>
        <strain evidence="4">S238N-H82</strain>
        <tissue evidence="4">Testes</tissue>
    </source>
</reference>
<gene>
    <name evidence="4" type="primary">LOC118405409</name>
</gene>
<keyword evidence="3" id="KW-1185">Reference proteome</keyword>
<feature type="compositionally biased region" description="Low complexity" evidence="1">
    <location>
        <begin position="585"/>
        <end position="597"/>
    </location>
</feature>
<keyword evidence="2" id="KW-0812">Transmembrane</keyword>
<feature type="compositionally biased region" description="Polar residues" evidence="1">
    <location>
        <begin position="216"/>
        <end position="230"/>
    </location>
</feature>
<feature type="compositionally biased region" description="Low complexity" evidence="1">
    <location>
        <begin position="461"/>
        <end position="500"/>
    </location>
</feature>
<keyword evidence="2" id="KW-1133">Transmembrane helix</keyword>
<feature type="region of interest" description="Disordered" evidence="1">
    <location>
        <begin position="780"/>
        <end position="863"/>
    </location>
</feature>
<feature type="compositionally biased region" description="Polar residues" evidence="1">
    <location>
        <begin position="1115"/>
        <end position="1128"/>
    </location>
</feature>
<organism evidence="3 4">
    <name type="scientific">Branchiostoma floridae</name>
    <name type="common">Florida lancelet</name>
    <name type="synonym">Amphioxus</name>
    <dbReference type="NCBI Taxonomy" id="7739"/>
    <lineage>
        <taxon>Eukaryota</taxon>
        <taxon>Metazoa</taxon>
        <taxon>Chordata</taxon>
        <taxon>Cephalochordata</taxon>
        <taxon>Leptocardii</taxon>
        <taxon>Amphioxiformes</taxon>
        <taxon>Branchiostomatidae</taxon>
        <taxon>Branchiostoma</taxon>
    </lineage>
</organism>
<dbReference type="GeneID" id="118405409"/>
<feature type="compositionally biased region" description="Polar residues" evidence="1">
    <location>
        <begin position="598"/>
        <end position="623"/>
    </location>
</feature>
<dbReference type="OMA" id="VTYMMPL"/>
<feature type="compositionally biased region" description="Low complexity" evidence="1">
    <location>
        <begin position="237"/>
        <end position="246"/>
    </location>
</feature>
<feature type="region of interest" description="Disordered" evidence="1">
    <location>
        <begin position="559"/>
        <end position="623"/>
    </location>
</feature>
<reference evidence="3" key="1">
    <citation type="journal article" date="2020" name="Nat. Ecol. Evol.">
        <title>Deeply conserved synteny resolves early events in vertebrate evolution.</title>
        <authorList>
            <person name="Simakov O."/>
            <person name="Marletaz F."/>
            <person name="Yue J.X."/>
            <person name="O'Connell B."/>
            <person name="Jenkins J."/>
            <person name="Brandt A."/>
            <person name="Calef R."/>
            <person name="Tung C.H."/>
            <person name="Huang T.K."/>
            <person name="Schmutz J."/>
            <person name="Satoh N."/>
            <person name="Yu J.K."/>
            <person name="Putnam N.H."/>
            <person name="Green R.E."/>
            <person name="Rokhsar D.S."/>
        </authorList>
    </citation>
    <scope>NUCLEOTIDE SEQUENCE [LARGE SCALE GENOMIC DNA]</scope>
    <source>
        <strain evidence="3">S238N-H82</strain>
    </source>
</reference>
<feature type="region of interest" description="Disordered" evidence="1">
    <location>
        <begin position="645"/>
        <end position="729"/>
    </location>
</feature>
<evidence type="ECO:0000313" key="4">
    <source>
        <dbReference type="RefSeq" id="XP_035660801.1"/>
    </source>
</evidence>
<feature type="compositionally biased region" description="Polar residues" evidence="1">
    <location>
        <begin position="811"/>
        <end position="837"/>
    </location>
</feature>
<protein>
    <submittedName>
        <fullName evidence="4">Mucin-5AC-like</fullName>
    </submittedName>
</protein>
<feature type="region of interest" description="Disordered" evidence="1">
    <location>
        <begin position="1043"/>
        <end position="1129"/>
    </location>
</feature>
<evidence type="ECO:0000313" key="3">
    <source>
        <dbReference type="Proteomes" id="UP000001554"/>
    </source>
</evidence>
<dbReference type="AlphaFoldDB" id="A0A9J7K8A4"/>
<evidence type="ECO:0000256" key="2">
    <source>
        <dbReference type="SAM" id="Phobius"/>
    </source>
</evidence>
<feature type="region of interest" description="Disordered" evidence="1">
    <location>
        <begin position="209"/>
        <end position="246"/>
    </location>
</feature>
<keyword evidence="2" id="KW-0472">Membrane</keyword>
<feature type="compositionally biased region" description="Polar residues" evidence="1">
    <location>
        <begin position="501"/>
        <end position="511"/>
    </location>
</feature>
<feature type="compositionally biased region" description="Low complexity" evidence="1">
    <location>
        <begin position="425"/>
        <end position="452"/>
    </location>
</feature>
<feature type="compositionally biased region" description="Low complexity" evidence="1">
    <location>
        <begin position="559"/>
        <end position="570"/>
    </location>
</feature>
<dbReference type="RefSeq" id="XP_035660801.1">
    <property type="nucleotide sequence ID" value="XM_035804908.1"/>
</dbReference>
<feature type="compositionally biased region" description="Low complexity" evidence="1">
    <location>
        <begin position="780"/>
        <end position="810"/>
    </location>
</feature>
<dbReference type="KEGG" id="bfo:118405409"/>
<feature type="compositionally biased region" description="Polar residues" evidence="1">
    <location>
        <begin position="712"/>
        <end position="729"/>
    </location>
</feature>